<sequence length="75" mass="8028">MLSRGPLDAEILDHARRISLPNRADGSVRVDATVPDLYMIIGAVATIGRDGIGDRQRFIEIALEGLRGTPESGQG</sequence>
<evidence type="ECO:0000313" key="2">
    <source>
        <dbReference type="Proteomes" id="UP000500953"/>
    </source>
</evidence>
<name>A0A6G9ZB70_9NOCA</name>
<accession>A0A6G9ZB70</accession>
<proteinExistence type="predicted"/>
<gene>
    <name evidence="1" type="ORF">F6W96_34335</name>
</gene>
<organism evidence="1 2">
    <name type="scientific">Nocardia terpenica</name>
    <dbReference type="NCBI Taxonomy" id="455432"/>
    <lineage>
        <taxon>Bacteria</taxon>
        <taxon>Bacillati</taxon>
        <taxon>Actinomycetota</taxon>
        <taxon>Actinomycetes</taxon>
        <taxon>Mycobacteriales</taxon>
        <taxon>Nocardiaceae</taxon>
        <taxon>Nocardia</taxon>
    </lineage>
</organism>
<dbReference type="EMBL" id="CP046173">
    <property type="protein sequence ID" value="QIS22670.1"/>
    <property type="molecule type" value="Genomic_DNA"/>
</dbReference>
<dbReference type="RefSeq" id="WP_167490078.1">
    <property type="nucleotide sequence ID" value="NZ_CP046173.1"/>
</dbReference>
<dbReference type="AlphaFoldDB" id="A0A6G9ZB70"/>
<evidence type="ECO:0000313" key="1">
    <source>
        <dbReference type="EMBL" id="QIS22670.1"/>
    </source>
</evidence>
<protein>
    <recommendedName>
        <fullName evidence="3">TetR family transcriptional regulator</fullName>
    </recommendedName>
</protein>
<reference evidence="1 2" key="1">
    <citation type="journal article" date="2019" name="ACS Chem. Biol.">
        <title>Identification and Mobilization of a Cryptic Antibiotic Biosynthesis Gene Locus from a Human-Pathogenic Nocardia Isolate.</title>
        <authorList>
            <person name="Herisse M."/>
            <person name="Ishida K."/>
            <person name="Porter J.L."/>
            <person name="Howden B."/>
            <person name="Hertweck C."/>
            <person name="Stinear T.P."/>
            <person name="Pidot S.J."/>
        </authorList>
    </citation>
    <scope>NUCLEOTIDE SEQUENCE [LARGE SCALE GENOMIC DNA]</scope>
    <source>
        <strain evidence="1 2">AUSMDU00012715</strain>
    </source>
</reference>
<dbReference type="Proteomes" id="UP000500953">
    <property type="component" value="Chromosome"/>
</dbReference>
<evidence type="ECO:0008006" key="3">
    <source>
        <dbReference type="Google" id="ProtNLM"/>
    </source>
</evidence>